<gene>
    <name evidence="1" type="ORF">LOY88_000133</name>
</gene>
<sequence length="716" mass="85286">MPASEIEMIGAKRSHEETEDIHRKKFKASELPITSAQRNAIDNLLYSFKKKGGFDNARKKIWAEFNESEAKKSFIESLTQMAESEIERDTSLLSRERGKAATLIEGAVDRSDLYKTVDRAIDKISTNYLDDILEVLRSIRRQDAGDEIANSEEQRGNTTDEEYGRLVEAKRQEREEERRKELELQKKLEQERAEAEAEERQKQRELRRQQKEAERKEREEREERRRSEREKRREEERKMEEQREKEREERRRRRREEEEKEYRERRREEREREREWEKEDDRWRDSDRYRDRDKKHDLDAKDTKPPPKAPTPAPVDEKALEDEALELLLKEGKELAAKSRQRPEFDFEKAEELEAQNQAAMVNQAQPKSNTSVRSKVDKESDRPKNDGFEDRYDQYRTKRRDESRNGSRTRRSSRYEDPRYRDRDLERRDSERRDRDREMDLYRPTRDRIDRDDRSETHRRSRAHSGSSARDRDRERDKGPDGYRPRDRDIERDRDREREKVGGDAYRPLEKERERERDIDKDREWEWDRDRIGVEIKRETEVEIETDQAEKIEIGVGIGTETGTTLTVTTALEPIHPHDRDHDPDVEDQNHGFDLDLRYTKAGGKEIDQNPADDTLADLGLATNLISIVTYHRPRQGVAHPKGERDLRREILVVTDRVTEMETETGIEIEIVMTGVGLTVIFPAEAPLVRAQPPRKHQVWIKTIERADARVEADN</sequence>
<proteinExistence type="predicted"/>
<comment type="caution">
    <text evidence="1">The sequence shown here is derived from an EMBL/GenBank/DDBJ whole genome shotgun (WGS) entry which is preliminary data.</text>
</comment>
<dbReference type="EMBL" id="JALBCA010000002">
    <property type="protein sequence ID" value="KAI2393533.1"/>
    <property type="molecule type" value="Genomic_DNA"/>
</dbReference>
<protein>
    <submittedName>
        <fullName evidence="1">Uncharacterized protein</fullName>
    </submittedName>
</protein>
<accession>A0ACB8V5T3</accession>
<organism evidence="1">
    <name type="scientific">Ophidiomyces ophidiicola</name>
    <dbReference type="NCBI Taxonomy" id="1387563"/>
    <lineage>
        <taxon>Eukaryota</taxon>
        <taxon>Fungi</taxon>
        <taxon>Dikarya</taxon>
        <taxon>Ascomycota</taxon>
        <taxon>Pezizomycotina</taxon>
        <taxon>Eurotiomycetes</taxon>
        <taxon>Eurotiomycetidae</taxon>
        <taxon>Onygenales</taxon>
        <taxon>Onygenaceae</taxon>
        <taxon>Ophidiomyces</taxon>
    </lineage>
</organism>
<reference evidence="1" key="1">
    <citation type="journal article" date="2022" name="bioRxiv">
        <title>Population genetic analysis of Ophidiomyces ophidiicola, the causative agent of snake fungal disease, indicates recent introductions to the USA.</title>
        <authorList>
            <person name="Ladner J.T."/>
            <person name="Palmer J.M."/>
            <person name="Ettinger C.L."/>
            <person name="Stajich J.E."/>
            <person name="Farrell T.M."/>
            <person name="Glorioso B.M."/>
            <person name="Lawson B."/>
            <person name="Price S.J."/>
            <person name="Stengle A.G."/>
            <person name="Grear D.A."/>
            <person name="Lorch J.M."/>
        </authorList>
    </citation>
    <scope>NUCLEOTIDE SEQUENCE</scope>
    <source>
        <strain evidence="1">NWHC 24266-5</strain>
    </source>
</reference>
<evidence type="ECO:0000313" key="1">
    <source>
        <dbReference type="EMBL" id="KAI2393533.1"/>
    </source>
</evidence>
<name>A0ACB8V5T3_9EURO</name>